<dbReference type="RefSeq" id="WP_123047552.1">
    <property type="nucleotide sequence ID" value="NZ_PTJO01000003.1"/>
</dbReference>
<organism evidence="9 10">
    <name type="scientific">Corynebacterium alimapuense</name>
    <dbReference type="NCBI Taxonomy" id="1576874"/>
    <lineage>
        <taxon>Bacteria</taxon>
        <taxon>Bacillati</taxon>
        <taxon>Actinomycetota</taxon>
        <taxon>Actinomycetes</taxon>
        <taxon>Mycobacteriales</taxon>
        <taxon>Corynebacteriaceae</taxon>
        <taxon>Corynebacterium</taxon>
    </lineage>
</organism>
<proteinExistence type="inferred from homology"/>
<dbReference type="Pfam" id="PF01757">
    <property type="entry name" value="Acyl_transf_3"/>
    <property type="match status" value="1"/>
</dbReference>
<name>A0A3M8K9N0_9CORY</name>
<feature type="transmembrane region" description="Helical" evidence="7">
    <location>
        <begin position="144"/>
        <end position="162"/>
    </location>
</feature>
<evidence type="ECO:0000256" key="7">
    <source>
        <dbReference type="SAM" id="Phobius"/>
    </source>
</evidence>
<dbReference type="InterPro" id="IPR002656">
    <property type="entry name" value="Acyl_transf_3_dom"/>
</dbReference>
<dbReference type="PANTHER" id="PTHR40074:SF2">
    <property type="entry name" value="O-ACETYLTRANSFERASE WECH"/>
    <property type="match status" value="1"/>
</dbReference>
<feature type="transmembrane region" description="Helical" evidence="7">
    <location>
        <begin position="206"/>
        <end position="225"/>
    </location>
</feature>
<feature type="transmembrane region" description="Helical" evidence="7">
    <location>
        <begin position="168"/>
        <end position="185"/>
    </location>
</feature>
<dbReference type="PANTHER" id="PTHR40074">
    <property type="entry name" value="O-ACETYLTRANSFERASE WECH"/>
    <property type="match status" value="1"/>
</dbReference>
<dbReference type="Proteomes" id="UP000266975">
    <property type="component" value="Unassembled WGS sequence"/>
</dbReference>
<keyword evidence="3" id="KW-1003">Cell membrane</keyword>
<evidence type="ECO:0000259" key="8">
    <source>
        <dbReference type="Pfam" id="PF01757"/>
    </source>
</evidence>
<keyword evidence="4 7" id="KW-0812">Transmembrane</keyword>
<feature type="transmembrane region" description="Helical" evidence="7">
    <location>
        <begin position="115"/>
        <end position="137"/>
    </location>
</feature>
<dbReference type="GO" id="GO:0016413">
    <property type="term" value="F:O-acetyltransferase activity"/>
    <property type="evidence" value="ECO:0007669"/>
    <property type="project" value="TreeGrafter"/>
</dbReference>
<reference evidence="9 10" key="1">
    <citation type="submission" date="2018-02" db="EMBL/GenBank/DDBJ databases">
        <title>Corynebacterium alimpuense sp. nov., a marine obligate actinomycete isolated from sediments of Valparaiso bay, Chile.</title>
        <authorList>
            <person name="Claverias F."/>
            <person name="Gonzales-Siles L."/>
            <person name="Salva-Serra F."/>
            <person name="Inganaes E."/>
            <person name="Molin K."/>
            <person name="Cumsille A."/>
            <person name="Undabarrena A."/>
            <person name="Couve E."/>
            <person name="Moore E.R.B."/>
            <person name="Gomila M."/>
            <person name="Camara B."/>
        </authorList>
    </citation>
    <scope>NUCLEOTIDE SEQUENCE [LARGE SCALE GENOMIC DNA]</scope>
    <source>
        <strain evidence="9 10">CCUG 69366</strain>
    </source>
</reference>
<feature type="transmembrane region" description="Helical" evidence="7">
    <location>
        <begin position="280"/>
        <end position="302"/>
    </location>
</feature>
<dbReference type="GO" id="GO:0009246">
    <property type="term" value="P:enterobacterial common antigen biosynthetic process"/>
    <property type="evidence" value="ECO:0007669"/>
    <property type="project" value="TreeGrafter"/>
</dbReference>
<evidence type="ECO:0000256" key="5">
    <source>
        <dbReference type="ARBA" id="ARBA00022989"/>
    </source>
</evidence>
<dbReference type="OrthoDB" id="4394033at2"/>
<accession>A0A3M8K9N0</accession>
<feature type="transmembrane region" description="Helical" evidence="7">
    <location>
        <begin position="12"/>
        <end position="29"/>
    </location>
</feature>
<comment type="similarity">
    <text evidence="2">Belongs to the acyltransferase 3 family.</text>
</comment>
<evidence type="ECO:0000256" key="4">
    <source>
        <dbReference type="ARBA" id="ARBA00022692"/>
    </source>
</evidence>
<feature type="transmembrane region" description="Helical" evidence="7">
    <location>
        <begin position="245"/>
        <end position="268"/>
    </location>
</feature>
<feature type="transmembrane region" description="Helical" evidence="7">
    <location>
        <begin position="322"/>
        <end position="344"/>
    </location>
</feature>
<dbReference type="EMBL" id="PTJO01000003">
    <property type="protein sequence ID" value="RNE49505.1"/>
    <property type="molecule type" value="Genomic_DNA"/>
</dbReference>
<feature type="domain" description="Acyltransferase 3" evidence="8">
    <location>
        <begin position="9"/>
        <end position="341"/>
    </location>
</feature>
<evidence type="ECO:0000313" key="9">
    <source>
        <dbReference type="EMBL" id="RNE49505.1"/>
    </source>
</evidence>
<keyword evidence="6 7" id="KW-0472">Membrane</keyword>
<evidence type="ECO:0000256" key="6">
    <source>
        <dbReference type="ARBA" id="ARBA00023136"/>
    </source>
</evidence>
<evidence type="ECO:0000256" key="2">
    <source>
        <dbReference type="ARBA" id="ARBA00007400"/>
    </source>
</evidence>
<sequence>MTAKKERLDWPDIAKGLSIFGVVLLHVSLAIPEGMDTFVAQLNRFLDPLRMPLFFLVSGFFSAKVFRLSLRELFLSRLWFFLVPYVIWAPIELWLKFREYHMFDGSEMPGIGRYLGQLLTGTGMYWFLFALVVFNLILWATRTLPSWGAVLVSFSPILLLPLHSDVHMVGKAVLYLPVFIIGAHFRQKIADFAAGGTSVRNLSRSLILYAVAFSVSSSWVYLNTVAEISVTWPLPGPETINYFDLRLVVNSVVQLAMMPMAIMFAIMLSKVPVLSNGLKFLGRHTLVIYLGHPLALTVLYHYNMRAVDLPISRDAESWLNSTAFWMVIGLVISAIGAFVLWIITQIPYLRWTLMPPRLPFWDATPVQQSKESVKAEALELKVARE</sequence>
<evidence type="ECO:0000313" key="10">
    <source>
        <dbReference type="Proteomes" id="UP000266975"/>
    </source>
</evidence>
<protein>
    <recommendedName>
        <fullName evidence="8">Acyltransferase 3 domain-containing protein</fullName>
    </recommendedName>
</protein>
<keyword evidence="5 7" id="KW-1133">Transmembrane helix</keyword>
<evidence type="ECO:0000256" key="3">
    <source>
        <dbReference type="ARBA" id="ARBA00022475"/>
    </source>
</evidence>
<dbReference type="AlphaFoldDB" id="A0A3M8K9N0"/>
<evidence type="ECO:0000256" key="1">
    <source>
        <dbReference type="ARBA" id="ARBA00004651"/>
    </source>
</evidence>
<feature type="transmembrane region" description="Helical" evidence="7">
    <location>
        <begin position="49"/>
        <end position="66"/>
    </location>
</feature>
<dbReference type="GO" id="GO:0005886">
    <property type="term" value="C:plasma membrane"/>
    <property type="evidence" value="ECO:0007669"/>
    <property type="project" value="UniProtKB-SubCell"/>
</dbReference>
<comment type="caution">
    <text evidence="9">The sequence shown here is derived from an EMBL/GenBank/DDBJ whole genome shotgun (WGS) entry which is preliminary data.</text>
</comment>
<gene>
    <name evidence="9" type="ORF">C5L39_03905</name>
</gene>
<comment type="subcellular location">
    <subcellularLocation>
        <location evidence="1">Cell membrane</location>
        <topology evidence="1">Multi-pass membrane protein</topology>
    </subcellularLocation>
</comment>
<feature type="transmembrane region" description="Helical" evidence="7">
    <location>
        <begin position="78"/>
        <end position="95"/>
    </location>
</feature>
<keyword evidence="10" id="KW-1185">Reference proteome</keyword>